<keyword evidence="2" id="KW-0732">Signal</keyword>
<keyword evidence="1" id="KW-0812">Transmembrane</keyword>
<dbReference type="AlphaFoldDB" id="A0A8H6XJ80"/>
<evidence type="ECO:0000256" key="1">
    <source>
        <dbReference type="SAM" id="Phobius"/>
    </source>
</evidence>
<evidence type="ECO:0000313" key="3">
    <source>
        <dbReference type="EMBL" id="KAF7341654.1"/>
    </source>
</evidence>
<evidence type="ECO:0000256" key="2">
    <source>
        <dbReference type="SAM" id="SignalP"/>
    </source>
</evidence>
<keyword evidence="1" id="KW-1133">Transmembrane helix</keyword>
<accession>A0A8H6XJ80</accession>
<comment type="caution">
    <text evidence="3">The sequence shown here is derived from an EMBL/GenBank/DDBJ whole genome shotgun (WGS) entry which is preliminary data.</text>
</comment>
<sequence>MQIGLAAVAFALSCVSAVAAQASAASASFISSATPVAFPTAEPKILPKLVGAIIGGTVSGTIIVVVAVLFLVRYRMRRMVRNRKLSNTVAQGDAELGRRFDQLESEVCSMREQLDNLEAHRVVVFPGYGTDTEMYTHEKDITMFKPGVDVKDEKVYPPTYTD</sequence>
<dbReference type="Proteomes" id="UP000623467">
    <property type="component" value="Unassembled WGS sequence"/>
</dbReference>
<dbReference type="OrthoDB" id="3049127at2759"/>
<dbReference type="EMBL" id="JACAZH010000027">
    <property type="protein sequence ID" value="KAF7341654.1"/>
    <property type="molecule type" value="Genomic_DNA"/>
</dbReference>
<proteinExistence type="predicted"/>
<organism evidence="3 4">
    <name type="scientific">Mycena sanguinolenta</name>
    <dbReference type="NCBI Taxonomy" id="230812"/>
    <lineage>
        <taxon>Eukaryota</taxon>
        <taxon>Fungi</taxon>
        <taxon>Dikarya</taxon>
        <taxon>Basidiomycota</taxon>
        <taxon>Agaricomycotina</taxon>
        <taxon>Agaricomycetes</taxon>
        <taxon>Agaricomycetidae</taxon>
        <taxon>Agaricales</taxon>
        <taxon>Marasmiineae</taxon>
        <taxon>Mycenaceae</taxon>
        <taxon>Mycena</taxon>
    </lineage>
</organism>
<keyword evidence="4" id="KW-1185">Reference proteome</keyword>
<feature type="transmembrane region" description="Helical" evidence="1">
    <location>
        <begin position="49"/>
        <end position="74"/>
    </location>
</feature>
<gene>
    <name evidence="3" type="ORF">MSAN_02063400</name>
</gene>
<feature type="chain" id="PRO_5034654457" evidence="2">
    <location>
        <begin position="21"/>
        <end position="162"/>
    </location>
</feature>
<name>A0A8H6XJ80_9AGAR</name>
<reference evidence="3" key="1">
    <citation type="submission" date="2020-05" db="EMBL/GenBank/DDBJ databases">
        <title>Mycena genomes resolve the evolution of fungal bioluminescence.</title>
        <authorList>
            <person name="Tsai I.J."/>
        </authorList>
    </citation>
    <scope>NUCLEOTIDE SEQUENCE</scope>
    <source>
        <strain evidence="3">160909Yilan</strain>
    </source>
</reference>
<protein>
    <submittedName>
        <fullName evidence="3">Uncharacterized protein</fullName>
    </submittedName>
</protein>
<feature type="signal peptide" evidence="2">
    <location>
        <begin position="1"/>
        <end position="20"/>
    </location>
</feature>
<evidence type="ECO:0000313" key="4">
    <source>
        <dbReference type="Proteomes" id="UP000623467"/>
    </source>
</evidence>
<keyword evidence="1" id="KW-0472">Membrane</keyword>